<dbReference type="PANTHER" id="PTHR21600:SF87">
    <property type="entry name" value="RNA PSEUDOURIDYLATE SYNTHASE DOMAIN-CONTAINING PROTEIN 1"/>
    <property type="match status" value="1"/>
</dbReference>
<dbReference type="GO" id="GO:0140098">
    <property type="term" value="F:catalytic activity, acting on RNA"/>
    <property type="evidence" value="ECO:0007669"/>
    <property type="project" value="UniProtKB-ARBA"/>
</dbReference>
<dbReference type="Pfam" id="PF00849">
    <property type="entry name" value="PseudoU_synth_2"/>
    <property type="match status" value="1"/>
</dbReference>
<evidence type="ECO:0000259" key="2">
    <source>
        <dbReference type="Pfam" id="PF00849"/>
    </source>
</evidence>
<dbReference type="CDD" id="cd02869">
    <property type="entry name" value="PseudoU_synth_RluA_like"/>
    <property type="match status" value="1"/>
</dbReference>
<dbReference type="GO" id="GO:0000455">
    <property type="term" value="P:enzyme-directed rRNA pseudouridine synthesis"/>
    <property type="evidence" value="ECO:0007669"/>
    <property type="project" value="TreeGrafter"/>
</dbReference>
<comment type="caution">
    <text evidence="3">The sequence shown here is derived from an EMBL/GenBank/DDBJ whole genome shotgun (WGS) entry which is preliminary data.</text>
</comment>
<evidence type="ECO:0000313" key="3">
    <source>
        <dbReference type="EMBL" id="HIZ89974.1"/>
    </source>
</evidence>
<reference evidence="3" key="1">
    <citation type="journal article" date="2021" name="PeerJ">
        <title>Extensive microbial diversity within the chicken gut microbiome revealed by metagenomics and culture.</title>
        <authorList>
            <person name="Gilroy R."/>
            <person name="Ravi A."/>
            <person name="Getino M."/>
            <person name="Pursley I."/>
            <person name="Horton D.L."/>
            <person name="Alikhan N.F."/>
            <person name="Baker D."/>
            <person name="Gharbi K."/>
            <person name="Hall N."/>
            <person name="Watson M."/>
            <person name="Adriaenssens E.M."/>
            <person name="Foster-Nyarko E."/>
            <person name="Jarju S."/>
            <person name="Secka A."/>
            <person name="Antonio M."/>
            <person name="Oren A."/>
            <person name="Chaudhuri R.R."/>
            <person name="La Ragione R."/>
            <person name="Hildebrand F."/>
            <person name="Pallen M.J."/>
        </authorList>
    </citation>
    <scope>NUCLEOTIDE SEQUENCE</scope>
    <source>
        <strain evidence="3">ChiW4-1371</strain>
    </source>
</reference>
<dbReference type="SUPFAM" id="SSF55120">
    <property type="entry name" value="Pseudouridine synthase"/>
    <property type="match status" value="1"/>
</dbReference>
<dbReference type="InterPro" id="IPR020103">
    <property type="entry name" value="PsdUridine_synth_cat_dom_sf"/>
</dbReference>
<dbReference type="Gene3D" id="3.30.2350.10">
    <property type="entry name" value="Pseudouridine synthase"/>
    <property type="match status" value="1"/>
</dbReference>
<organism evidence="3 4">
    <name type="scientific">Candidatus Mucispirillum faecigallinarum</name>
    <dbReference type="NCBI Taxonomy" id="2838699"/>
    <lineage>
        <taxon>Bacteria</taxon>
        <taxon>Pseudomonadati</taxon>
        <taxon>Deferribacterota</taxon>
        <taxon>Deferribacteres</taxon>
        <taxon>Deferribacterales</taxon>
        <taxon>Mucispirillaceae</taxon>
        <taxon>Mucispirillum</taxon>
    </lineage>
</organism>
<dbReference type="PANTHER" id="PTHR21600">
    <property type="entry name" value="MITOCHONDRIAL RNA PSEUDOURIDINE SYNTHASE"/>
    <property type="match status" value="1"/>
</dbReference>
<dbReference type="InterPro" id="IPR006145">
    <property type="entry name" value="PsdUridine_synth_RsuA/RluA"/>
</dbReference>
<dbReference type="Proteomes" id="UP000824176">
    <property type="component" value="Unassembled WGS sequence"/>
</dbReference>
<name>A0A9D2KB32_9BACT</name>
<dbReference type="GO" id="GO:0009982">
    <property type="term" value="F:pseudouridine synthase activity"/>
    <property type="evidence" value="ECO:0007669"/>
    <property type="project" value="InterPro"/>
</dbReference>
<dbReference type="EMBL" id="DXAQ01000127">
    <property type="protein sequence ID" value="HIZ89974.1"/>
    <property type="molecule type" value="Genomic_DNA"/>
</dbReference>
<dbReference type="GO" id="GO:0003723">
    <property type="term" value="F:RNA binding"/>
    <property type="evidence" value="ECO:0007669"/>
    <property type="project" value="InterPro"/>
</dbReference>
<dbReference type="InterPro" id="IPR050188">
    <property type="entry name" value="RluA_PseudoU_synthase"/>
</dbReference>
<feature type="domain" description="Pseudouridine synthase RsuA/RluA-like" evidence="2">
    <location>
        <begin position="14"/>
        <end position="155"/>
    </location>
</feature>
<protein>
    <submittedName>
        <fullName evidence="3">RNA pseudouridine synthase</fullName>
    </submittedName>
</protein>
<evidence type="ECO:0000256" key="1">
    <source>
        <dbReference type="ARBA" id="ARBA00010876"/>
    </source>
</evidence>
<gene>
    <name evidence="3" type="ORF">H9804_08500</name>
</gene>
<proteinExistence type="inferred from homology"/>
<evidence type="ECO:0000313" key="4">
    <source>
        <dbReference type="Proteomes" id="UP000824176"/>
    </source>
</evidence>
<sequence>MENYSYIEIYKDKNILVVQKNHGVHVIPDRNNSVTPLIDILRGDYGNVFVTHRLDAGTGGLMIFALNKYAHRHISMQFEKSAVIKYYLAVTKNKISDQTLMLPIAKSNHGKYSINFKSGKKAVTSFHTLSSNNKGALILANPKTGRTHQIRVHLKALKAPLYQDFLYNEKTDDKRLTLQCYFMKFLNPENDKAVSFKSNITNFMLNYINLLELSEKSVYQYNYETE</sequence>
<dbReference type="AlphaFoldDB" id="A0A9D2KB32"/>
<comment type="similarity">
    <text evidence="1">Belongs to the pseudouridine synthase RluA family.</text>
</comment>
<reference evidence="3" key="2">
    <citation type="submission" date="2021-04" db="EMBL/GenBank/DDBJ databases">
        <authorList>
            <person name="Gilroy R."/>
        </authorList>
    </citation>
    <scope>NUCLEOTIDE SEQUENCE</scope>
    <source>
        <strain evidence="3">ChiW4-1371</strain>
    </source>
</reference>
<accession>A0A9D2KB32</accession>